<organism evidence="8">
    <name type="scientific">Octopus bimaculoides</name>
    <name type="common">California two-spotted octopus</name>
    <dbReference type="NCBI Taxonomy" id="37653"/>
    <lineage>
        <taxon>Eukaryota</taxon>
        <taxon>Metazoa</taxon>
        <taxon>Spiralia</taxon>
        <taxon>Lophotrochozoa</taxon>
        <taxon>Mollusca</taxon>
        <taxon>Cephalopoda</taxon>
        <taxon>Coleoidea</taxon>
        <taxon>Octopodiformes</taxon>
        <taxon>Octopoda</taxon>
        <taxon>Incirrata</taxon>
        <taxon>Octopodidae</taxon>
        <taxon>Octopus</taxon>
    </lineage>
</organism>
<dbReference type="GO" id="GO:0060255">
    <property type="term" value="P:regulation of macromolecule metabolic process"/>
    <property type="evidence" value="ECO:0007669"/>
    <property type="project" value="UniProtKB-ARBA"/>
</dbReference>
<evidence type="ECO:0000256" key="2">
    <source>
        <dbReference type="ARBA" id="ARBA00023110"/>
    </source>
</evidence>
<dbReference type="OMA" id="DEVQCLH"/>
<dbReference type="PROSITE" id="PS50020">
    <property type="entry name" value="WW_DOMAIN_2"/>
    <property type="match status" value="1"/>
</dbReference>
<dbReference type="GO" id="GO:0005829">
    <property type="term" value="C:cytosol"/>
    <property type="evidence" value="ECO:0007669"/>
    <property type="project" value="TreeGrafter"/>
</dbReference>
<dbReference type="SMART" id="SM00456">
    <property type="entry name" value="WW"/>
    <property type="match status" value="1"/>
</dbReference>
<gene>
    <name evidence="8" type="ORF">OCBIM_22009264mg</name>
</gene>
<dbReference type="KEGG" id="obi:106869321"/>
<accession>A0A0L8HQ60</accession>
<keyword evidence="2 4" id="KW-0697">Rotamase</keyword>
<feature type="domain" description="WW" evidence="6">
    <location>
        <begin position="3"/>
        <end position="37"/>
    </location>
</feature>
<keyword evidence="3 4" id="KW-0413">Isomerase</keyword>
<dbReference type="InterPro" id="IPR036020">
    <property type="entry name" value="WW_dom_sf"/>
</dbReference>
<dbReference type="AlphaFoldDB" id="A0A0L8HQ60"/>
<evidence type="ECO:0000256" key="3">
    <source>
        <dbReference type="ARBA" id="ARBA00023235"/>
    </source>
</evidence>
<feature type="domain" description="PpiC" evidence="7">
    <location>
        <begin position="43"/>
        <end position="154"/>
    </location>
</feature>
<dbReference type="Gene3D" id="3.10.50.40">
    <property type="match status" value="1"/>
</dbReference>
<dbReference type="STRING" id="37653.A0A0L8HQ60"/>
<evidence type="ECO:0000259" key="6">
    <source>
        <dbReference type="PROSITE" id="PS50020"/>
    </source>
</evidence>
<dbReference type="InterPro" id="IPR001202">
    <property type="entry name" value="WW_dom"/>
</dbReference>
<protein>
    <recommendedName>
        <fullName evidence="5">Peptidyl-prolyl cis-trans isomerase</fullName>
        <ecNumber evidence="5">5.2.1.8</ecNumber>
    </recommendedName>
</protein>
<dbReference type="EMBL" id="KQ417578">
    <property type="protein sequence ID" value="KOF91309.1"/>
    <property type="molecule type" value="Genomic_DNA"/>
</dbReference>
<evidence type="ECO:0000256" key="4">
    <source>
        <dbReference type="PROSITE-ProRule" id="PRU00278"/>
    </source>
</evidence>
<dbReference type="InterPro" id="IPR046357">
    <property type="entry name" value="PPIase_dom_sf"/>
</dbReference>
<dbReference type="Gene3D" id="2.20.70.10">
    <property type="match status" value="1"/>
</dbReference>
<evidence type="ECO:0000256" key="1">
    <source>
        <dbReference type="ARBA" id="ARBA00000971"/>
    </source>
</evidence>
<dbReference type="PROSITE" id="PS01159">
    <property type="entry name" value="WW_DOMAIN_1"/>
    <property type="match status" value="1"/>
</dbReference>
<evidence type="ECO:0000256" key="5">
    <source>
        <dbReference type="RuleBase" id="RU363014"/>
    </source>
</evidence>
<sequence length="154" mass="17554">MDDQLPAGWEKRISRKSGKEYYINLCTKKSQWYRPTKPAEETEEVVQCSHLLVKHKDCRRPSSWRQEKIERTKEEAITILKGYLEQIESGEAGFSELASQYSDCSSARNKGDLGLFGRGQMQKPFEDAAFSLEVGELSDIVSTDSGYHIILRTA</sequence>
<dbReference type="SUPFAM" id="SSF51045">
    <property type="entry name" value="WW domain"/>
    <property type="match status" value="1"/>
</dbReference>
<comment type="catalytic activity">
    <reaction evidence="1 5">
        <text>[protein]-peptidylproline (omega=180) = [protein]-peptidylproline (omega=0)</text>
        <dbReference type="Rhea" id="RHEA:16237"/>
        <dbReference type="Rhea" id="RHEA-COMP:10747"/>
        <dbReference type="Rhea" id="RHEA-COMP:10748"/>
        <dbReference type="ChEBI" id="CHEBI:83833"/>
        <dbReference type="ChEBI" id="CHEBI:83834"/>
        <dbReference type="EC" id="5.2.1.8"/>
    </reaction>
</comment>
<name>A0A0L8HQ60_OCTBM</name>
<dbReference type="FunFam" id="3.10.50.40:FF:000010">
    <property type="entry name" value="Peptidyl-prolyl cis-trans isomerase Pin1"/>
    <property type="match status" value="1"/>
</dbReference>
<dbReference type="InterPro" id="IPR000297">
    <property type="entry name" value="PPIase_PpiC"/>
</dbReference>
<proteinExistence type="predicted"/>
<dbReference type="GO" id="GO:0005634">
    <property type="term" value="C:nucleus"/>
    <property type="evidence" value="ECO:0007669"/>
    <property type="project" value="TreeGrafter"/>
</dbReference>
<dbReference type="CDD" id="cd00201">
    <property type="entry name" value="WW"/>
    <property type="match status" value="1"/>
</dbReference>
<reference evidence="8" key="1">
    <citation type="submission" date="2015-07" db="EMBL/GenBank/DDBJ databases">
        <title>MeaNS - Measles Nucleotide Surveillance Program.</title>
        <authorList>
            <person name="Tran T."/>
            <person name="Druce J."/>
        </authorList>
    </citation>
    <scope>NUCLEOTIDE SEQUENCE</scope>
    <source>
        <strain evidence="8">UCB-OBI-ISO-001</strain>
        <tissue evidence="8">Gonad</tissue>
    </source>
</reference>
<evidence type="ECO:0000313" key="8">
    <source>
        <dbReference type="EMBL" id="KOF91309.1"/>
    </source>
</evidence>
<dbReference type="Pfam" id="PF00639">
    <property type="entry name" value="Rotamase"/>
    <property type="match status" value="1"/>
</dbReference>
<dbReference type="PROSITE" id="PS50198">
    <property type="entry name" value="PPIC_PPIASE_2"/>
    <property type="match status" value="1"/>
</dbReference>
<evidence type="ECO:0000259" key="7">
    <source>
        <dbReference type="PROSITE" id="PS50198"/>
    </source>
</evidence>
<dbReference type="GO" id="GO:0080090">
    <property type="term" value="P:regulation of primary metabolic process"/>
    <property type="evidence" value="ECO:0007669"/>
    <property type="project" value="UniProtKB-ARBA"/>
</dbReference>
<dbReference type="InterPro" id="IPR051370">
    <property type="entry name" value="PPIase_Pin1"/>
</dbReference>
<dbReference type="SUPFAM" id="SSF54534">
    <property type="entry name" value="FKBP-like"/>
    <property type="match status" value="1"/>
</dbReference>
<dbReference type="PANTHER" id="PTHR10657:SF4">
    <property type="entry name" value="PEPTIDYL-PROLYL CIS-TRANS ISOMERASE-RELATED"/>
    <property type="match status" value="1"/>
</dbReference>
<dbReference type="EC" id="5.2.1.8" evidence="5"/>
<dbReference type="PANTHER" id="PTHR10657">
    <property type="entry name" value="PEPTIDYL-PROLYL CIS-TRANS ISOMERASE"/>
    <property type="match status" value="1"/>
</dbReference>
<dbReference type="OrthoDB" id="2530521at2759"/>
<dbReference type="Pfam" id="PF00397">
    <property type="entry name" value="WW"/>
    <property type="match status" value="1"/>
</dbReference>
<dbReference type="GO" id="GO:0003755">
    <property type="term" value="F:peptidyl-prolyl cis-trans isomerase activity"/>
    <property type="evidence" value="ECO:0007669"/>
    <property type="project" value="UniProtKB-UniRule"/>
</dbReference>